<reference evidence="3" key="1">
    <citation type="submission" date="2022-01" db="EMBL/GenBank/DDBJ databases">
        <authorList>
            <person name="Braso-Vives M."/>
        </authorList>
    </citation>
    <scope>NUCLEOTIDE SEQUENCE</scope>
</reference>
<dbReference type="InterPro" id="IPR000782">
    <property type="entry name" value="FAS1_domain"/>
</dbReference>
<dbReference type="FunFam" id="2.30.180.10:FF:000032">
    <property type="entry name" value="Fasciclin domain-containing protein, putative"/>
    <property type="match status" value="1"/>
</dbReference>
<proteinExistence type="predicted"/>
<dbReference type="SMART" id="SM00554">
    <property type="entry name" value="FAS1"/>
    <property type="match status" value="2"/>
</dbReference>
<dbReference type="FunFam" id="2.30.180.10:FF:000014">
    <property type="entry name" value="Stabilin 1"/>
    <property type="match status" value="1"/>
</dbReference>
<feature type="domain" description="FAS1" evidence="2">
    <location>
        <begin position="195"/>
        <end position="292"/>
    </location>
</feature>
<evidence type="ECO:0000313" key="3">
    <source>
        <dbReference type="EMBL" id="CAH1274174.1"/>
    </source>
</evidence>
<feature type="signal peptide" evidence="1">
    <location>
        <begin position="1"/>
        <end position="20"/>
    </location>
</feature>
<dbReference type="GO" id="GO:0030198">
    <property type="term" value="P:extracellular matrix organization"/>
    <property type="evidence" value="ECO:0007669"/>
    <property type="project" value="TreeGrafter"/>
</dbReference>
<dbReference type="GO" id="GO:0031012">
    <property type="term" value="C:extracellular matrix"/>
    <property type="evidence" value="ECO:0007669"/>
    <property type="project" value="TreeGrafter"/>
</dbReference>
<keyword evidence="4" id="KW-1185">Reference proteome</keyword>
<evidence type="ECO:0000313" key="4">
    <source>
        <dbReference type="Proteomes" id="UP000838412"/>
    </source>
</evidence>
<evidence type="ECO:0000256" key="1">
    <source>
        <dbReference type="SAM" id="SignalP"/>
    </source>
</evidence>
<dbReference type="PANTHER" id="PTHR10900:SF124">
    <property type="entry name" value="FI05614P"/>
    <property type="match status" value="1"/>
</dbReference>
<dbReference type="GO" id="GO:0005615">
    <property type="term" value="C:extracellular space"/>
    <property type="evidence" value="ECO:0007669"/>
    <property type="project" value="TreeGrafter"/>
</dbReference>
<dbReference type="Gene3D" id="2.30.180.10">
    <property type="entry name" value="FAS1 domain"/>
    <property type="match status" value="2"/>
</dbReference>
<dbReference type="Pfam" id="PF02469">
    <property type="entry name" value="Fasciclin"/>
    <property type="match status" value="2"/>
</dbReference>
<dbReference type="GO" id="GO:0007155">
    <property type="term" value="P:cell adhesion"/>
    <property type="evidence" value="ECO:0007669"/>
    <property type="project" value="TreeGrafter"/>
</dbReference>
<organism evidence="3 4">
    <name type="scientific">Branchiostoma lanceolatum</name>
    <name type="common">Common lancelet</name>
    <name type="synonym">Amphioxus lanceolatum</name>
    <dbReference type="NCBI Taxonomy" id="7740"/>
    <lineage>
        <taxon>Eukaryota</taxon>
        <taxon>Metazoa</taxon>
        <taxon>Chordata</taxon>
        <taxon>Cephalochordata</taxon>
        <taxon>Leptocardii</taxon>
        <taxon>Amphioxiformes</taxon>
        <taxon>Branchiostomatidae</taxon>
        <taxon>Branchiostoma</taxon>
    </lineage>
</organism>
<sequence length="303" mass="31934">MKIVTVMAVLCLAIAASTESNTVMDVLKTLGTESKLVELIKKAKLDSRLEGKGLFTVFAPTDDAFASLPEDLLAKLEADNLLLTQLLEFHVASGKVMSSGLKNNQLLPTLMGPNIRINMYNTSKSSVITADGAVVRKPDNDASNGVVHVIDQVMWPVPTGTIGKEIASNIHLTTLGSAVSKAGLAAALSADGPFTVFAPTNEAFSKLPSGVLDGLLKNVTALTDVLTYHVVPGAYYLPGLGNGDTLKTLEGKEVTIKNSLGAPAMVNNATIIAQIAESNGVILLIDTVLIPPPMHFELVYTKK</sequence>
<feature type="chain" id="PRO_5035423109" evidence="1">
    <location>
        <begin position="21"/>
        <end position="303"/>
    </location>
</feature>
<accession>A0A8K0ADX4</accession>
<dbReference type="Proteomes" id="UP000838412">
    <property type="component" value="Chromosome 9"/>
</dbReference>
<dbReference type="InterPro" id="IPR050904">
    <property type="entry name" value="Adhesion/Biosynth-related"/>
</dbReference>
<dbReference type="PANTHER" id="PTHR10900">
    <property type="entry name" value="PERIOSTIN-RELATED"/>
    <property type="match status" value="1"/>
</dbReference>
<protein>
    <submittedName>
        <fullName evidence="3">TGFBI protein</fullName>
    </submittedName>
</protein>
<gene>
    <name evidence="3" type="primary">TGFBI</name>
    <name evidence="3" type="ORF">BLAG_LOCUS25284</name>
</gene>
<dbReference type="GO" id="GO:0050839">
    <property type="term" value="F:cell adhesion molecule binding"/>
    <property type="evidence" value="ECO:0007669"/>
    <property type="project" value="TreeGrafter"/>
</dbReference>
<name>A0A8K0ADX4_BRALA</name>
<feature type="domain" description="FAS1" evidence="2">
    <location>
        <begin position="56"/>
        <end position="157"/>
    </location>
</feature>
<keyword evidence="1" id="KW-0732">Signal</keyword>
<evidence type="ECO:0000259" key="2">
    <source>
        <dbReference type="SMART" id="SM00554"/>
    </source>
</evidence>
<dbReference type="SUPFAM" id="SSF82153">
    <property type="entry name" value="FAS1 domain"/>
    <property type="match status" value="2"/>
</dbReference>
<dbReference type="EMBL" id="OV696694">
    <property type="protein sequence ID" value="CAH1274174.1"/>
    <property type="molecule type" value="Genomic_DNA"/>
</dbReference>
<dbReference type="InterPro" id="IPR036378">
    <property type="entry name" value="FAS1_dom_sf"/>
</dbReference>
<dbReference type="OrthoDB" id="286301at2759"/>
<dbReference type="AlphaFoldDB" id="A0A8K0ADX4"/>